<dbReference type="Gene3D" id="3.20.20.150">
    <property type="entry name" value="Divalent-metal-dependent TIM barrel enzymes"/>
    <property type="match status" value="1"/>
</dbReference>
<comment type="caution">
    <text evidence="1">The sequence shown here is derived from an EMBL/GenBank/DDBJ whole genome shotgun (WGS) entry which is preliminary data.</text>
</comment>
<reference evidence="1 2" key="1">
    <citation type="journal article" date="2016" name="Sci. Rep.">
        <title>Metabolic traits of an uncultured archaeal lineage -MSBL1- from brine pools of the Red Sea.</title>
        <authorList>
            <person name="Mwirichia R."/>
            <person name="Alam I."/>
            <person name="Rashid M."/>
            <person name="Vinu M."/>
            <person name="Ba-Alawi W."/>
            <person name="Anthony Kamau A."/>
            <person name="Kamanda Ngugi D."/>
            <person name="Goker M."/>
            <person name="Klenk H.P."/>
            <person name="Bajic V."/>
            <person name="Stingl U."/>
        </authorList>
    </citation>
    <scope>NUCLEOTIDE SEQUENCE [LARGE SCALE GENOMIC DNA]</scope>
    <source>
        <strain evidence="1">SCGC-AAA259O05</strain>
    </source>
</reference>
<evidence type="ECO:0008006" key="3">
    <source>
        <dbReference type="Google" id="ProtNLM"/>
    </source>
</evidence>
<gene>
    <name evidence="1" type="ORF">AKJ41_03600</name>
</gene>
<name>A0A133V309_9EURY</name>
<dbReference type="Proteomes" id="UP000070344">
    <property type="component" value="Unassembled WGS sequence"/>
</dbReference>
<keyword evidence="2" id="KW-1185">Reference proteome</keyword>
<evidence type="ECO:0000313" key="2">
    <source>
        <dbReference type="Proteomes" id="UP000070344"/>
    </source>
</evidence>
<evidence type="ECO:0000313" key="1">
    <source>
        <dbReference type="EMBL" id="KXB00820.1"/>
    </source>
</evidence>
<dbReference type="EMBL" id="LHXV01000040">
    <property type="protein sequence ID" value="KXB00820.1"/>
    <property type="molecule type" value="Genomic_DNA"/>
</dbReference>
<protein>
    <recommendedName>
        <fullName evidence="3">Xylose isomerase</fullName>
    </recommendedName>
</protein>
<dbReference type="SUPFAM" id="SSF51658">
    <property type="entry name" value="Xylose isomerase-like"/>
    <property type="match status" value="1"/>
</dbReference>
<dbReference type="InterPro" id="IPR036237">
    <property type="entry name" value="Xyl_isomerase-like_sf"/>
</dbReference>
<proteinExistence type="predicted"/>
<feature type="non-terminal residue" evidence="1">
    <location>
        <position position="1"/>
    </location>
</feature>
<organism evidence="1 2">
    <name type="scientific">candidate division MSBL1 archaeon SCGC-AAA259O05</name>
    <dbReference type="NCBI Taxonomy" id="1698271"/>
    <lineage>
        <taxon>Archaea</taxon>
        <taxon>Methanobacteriati</taxon>
        <taxon>Methanobacteriota</taxon>
        <taxon>candidate division MSBL1</taxon>
    </lineage>
</organism>
<accession>A0A133V309</accession>
<dbReference type="AlphaFoldDB" id="A0A133V309"/>
<sequence>LLHLKDMAMRRDDDTLSQAFAEVGEGNLNWRRILEASKKSNTEWYLVEQDECPGDPFDSLRKSLENLREMK</sequence>